<dbReference type="GO" id="GO:0004850">
    <property type="term" value="F:uridine phosphorylase activity"/>
    <property type="evidence" value="ECO:0007669"/>
    <property type="project" value="RHEA"/>
</dbReference>
<accession>A0A0C2NJN8</accession>
<accession>A0A0C2JIS6</accession>
<dbReference type="InterPro" id="IPR014710">
    <property type="entry name" value="RmlC-like_jellyroll"/>
</dbReference>
<comment type="catalytic activity">
    <reaction evidence="3">
        <text>uridine + phosphate = alpha-D-ribose 1-phosphate + uracil</text>
        <dbReference type="Rhea" id="RHEA:24388"/>
        <dbReference type="ChEBI" id="CHEBI:16704"/>
        <dbReference type="ChEBI" id="CHEBI:17568"/>
        <dbReference type="ChEBI" id="CHEBI:43474"/>
        <dbReference type="ChEBI" id="CHEBI:57720"/>
        <dbReference type="EC" id="2.4.2.2"/>
    </reaction>
</comment>
<dbReference type="FunFam" id="2.60.120.10:FF:000016">
    <property type="entry name" value="Pyrimidine/purine nucleoside phosphorylase"/>
    <property type="match status" value="1"/>
</dbReference>
<keyword evidence="1 3" id="KW-0328">Glycosyltransferase</keyword>
<name>A0A0C2JIS6_9VIBR</name>
<reference evidence="4 5" key="1">
    <citation type="submission" date="2014-11" db="EMBL/GenBank/DDBJ databases">
        <title>Draft Genome Sequence of Vibrio piscirenalis strains CECT 8603T and CECT 8604, two marine Gammaproteobacterium isolated from cultured gilthead sea bream (Sparus aurata).</title>
        <authorList>
            <person name="Arahal D.R."/>
            <person name="Rodrigo-Torres L."/>
            <person name="Lucena T."/>
            <person name="Pujalte M.J."/>
        </authorList>
    </citation>
    <scope>NUCLEOTIDE SEQUENCE [LARGE SCALE GENOMIC DNA]</scope>
    <source>
        <strain evidence="4 5">DCR 1-4-2</strain>
    </source>
</reference>
<sequence length="92" mass="10170">MKHNVYFEGNVQSLAFTQLSDESSVGVMAPGEYTFGTAAPEKMTVVKGALTIKREGELDWTTFRDGESFNVSGDSSFELRIEVATAYLCEYL</sequence>
<dbReference type="EMBL" id="JTKH01000024">
    <property type="protein sequence ID" value="KII76570.1"/>
    <property type="molecule type" value="Genomic_DNA"/>
</dbReference>
<dbReference type="EC" id="2.4.2.2" evidence="3"/>
<dbReference type="Gene3D" id="2.60.120.10">
    <property type="entry name" value="Jelly Rolls"/>
    <property type="match status" value="1"/>
</dbReference>
<proteinExistence type="inferred from homology"/>
<comment type="catalytic activity">
    <reaction evidence="3">
        <text>adenosine + phosphate = alpha-D-ribose 1-phosphate + adenine</text>
        <dbReference type="Rhea" id="RHEA:27642"/>
        <dbReference type="ChEBI" id="CHEBI:16335"/>
        <dbReference type="ChEBI" id="CHEBI:16708"/>
        <dbReference type="ChEBI" id="CHEBI:43474"/>
        <dbReference type="ChEBI" id="CHEBI:57720"/>
        <dbReference type="EC" id="2.4.2.1"/>
    </reaction>
</comment>
<protein>
    <recommendedName>
        <fullName evidence="3">Pyrimidine/purine nucleoside phosphorylase</fullName>
        <ecNumber evidence="3">2.4.2.1</ecNumber>
        <ecNumber evidence="3">2.4.2.2</ecNumber>
    </recommendedName>
    <alternativeName>
        <fullName evidence="3">Adenosine phosphorylase</fullName>
    </alternativeName>
    <alternativeName>
        <fullName evidence="3">Cytidine phosphorylase</fullName>
    </alternativeName>
    <alternativeName>
        <fullName evidence="3">Guanosine phosphorylase</fullName>
    </alternativeName>
    <alternativeName>
        <fullName evidence="3">Inosine phosphorylase</fullName>
    </alternativeName>
    <alternativeName>
        <fullName evidence="3">Thymidine phosphorylase</fullName>
    </alternativeName>
    <alternativeName>
        <fullName evidence="3">Uridine phosphorylase</fullName>
    </alternativeName>
    <alternativeName>
        <fullName evidence="3">Xanthosine phosphorylase</fullName>
    </alternativeName>
</protein>
<dbReference type="GO" id="GO:0009032">
    <property type="term" value="F:thymidine phosphorylase activity"/>
    <property type="evidence" value="ECO:0007669"/>
    <property type="project" value="RHEA"/>
</dbReference>
<dbReference type="GO" id="GO:0005829">
    <property type="term" value="C:cytosol"/>
    <property type="evidence" value="ECO:0007669"/>
    <property type="project" value="TreeGrafter"/>
</dbReference>
<dbReference type="PANTHER" id="PTHR36540">
    <property type="entry name" value="PYRIMIDINE/PURINE NUCLEOSIDE PHOSPHORYLASE"/>
    <property type="match status" value="1"/>
</dbReference>
<evidence type="ECO:0000256" key="1">
    <source>
        <dbReference type="ARBA" id="ARBA00022676"/>
    </source>
</evidence>
<dbReference type="AlphaFoldDB" id="A0A0C2JIS6"/>
<dbReference type="STRING" id="1461322.OJ16_17455"/>
<dbReference type="InterPro" id="IPR011051">
    <property type="entry name" value="RmlC_Cupin_sf"/>
</dbReference>
<dbReference type="CDD" id="cd20296">
    <property type="entry name" value="cupin_PpnP-like"/>
    <property type="match status" value="1"/>
</dbReference>
<dbReference type="SUPFAM" id="SSF51182">
    <property type="entry name" value="RmlC-like cupins"/>
    <property type="match status" value="1"/>
</dbReference>
<dbReference type="EC" id="2.4.2.1" evidence="3"/>
<evidence type="ECO:0000313" key="4">
    <source>
        <dbReference type="EMBL" id="KII76570.1"/>
    </source>
</evidence>
<comment type="caution">
    <text evidence="4">The sequence shown here is derived from an EMBL/GenBank/DDBJ whole genome shotgun (WGS) entry which is preliminary data.</text>
</comment>
<dbReference type="InterPro" id="IPR009664">
    <property type="entry name" value="Ppnp"/>
</dbReference>
<dbReference type="HAMAP" id="MF_01537">
    <property type="entry name" value="Nucleos_phosphorylase_PpnP"/>
    <property type="match status" value="1"/>
</dbReference>
<comment type="similarity">
    <text evidence="3">Belongs to the nucleoside phosphorylase PpnP family.</text>
</comment>
<dbReference type="GO" id="GO:0047975">
    <property type="term" value="F:guanosine phosphorylase activity"/>
    <property type="evidence" value="ECO:0007669"/>
    <property type="project" value="RHEA"/>
</dbReference>
<comment type="function">
    <text evidence="3">Catalyzes the phosphorolysis of diverse nucleosides, yielding D-ribose 1-phosphate and the respective free bases. Can use uridine, adenosine, guanosine, cytidine, thymidine, inosine and xanthosine as substrates. Also catalyzes the reverse reactions.</text>
</comment>
<keyword evidence="2 3" id="KW-0808">Transferase</keyword>
<keyword evidence="5" id="KW-1185">Reference proteome</keyword>
<evidence type="ECO:0000256" key="3">
    <source>
        <dbReference type="HAMAP-Rule" id="MF_01537"/>
    </source>
</evidence>
<evidence type="ECO:0000313" key="5">
    <source>
        <dbReference type="Proteomes" id="UP000031672"/>
    </source>
</evidence>
<comment type="catalytic activity">
    <reaction evidence="3">
        <text>a purine D-ribonucleoside + phosphate = a purine nucleobase + alpha-D-ribose 1-phosphate</text>
        <dbReference type="Rhea" id="RHEA:19805"/>
        <dbReference type="ChEBI" id="CHEBI:26386"/>
        <dbReference type="ChEBI" id="CHEBI:43474"/>
        <dbReference type="ChEBI" id="CHEBI:57720"/>
        <dbReference type="ChEBI" id="CHEBI:142355"/>
        <dbReference type="EC" id="2.4.2.1"/>
    </reaction>
</comment>
<dbReference type="Pfam" id="PF06865">
    <property type="entry name" value="Ppnp"/>
    <property type="match status" value="1"/>
</dbReference>
<comment type="catalytic activity">
    <reaction evidence="3">
        <text>xanthosine + phosphate = alpha-D-ribose 1-phosphate + xanthine</text>
        <dbReference type="Rhea" id="RHEA:27638"/>
        <dbReference type="ChEBI" id="CHEBI:17712"/>
        <dbReference type="ChEBI" id="CHEBI:18107"/>
        <dbReference type="ChEBI" id="CHEBI:43474"/>
        <dbReference type="ChEBI" id="CHEBI:57720"/>
        <dbReference type="EC" id="2.4.2.1"/>
    </reaction>
</comment>
<evidence type="ECO:0000256" key="2">
    <source>
        <dbReference type="ARBA" id="ARBA00022679"/>
    </source>
</evidence>
<dbReference type="RefSeq" id="WP_040992527.1">
    <property type="nucleotide sequence ID" value="NZ_JBFRUC010000004.1"/>
</dbReference>
<comment type="catalytic activity">
    <reaction evidence="3">
        <text>inosine + phosphate = alpha-D-ribose 1-phosphate + hypoxanthine</text>
        <dbReference type="Rhea" id="RHEA:27646"/>
        <dbReference type="ChEBI" id="CHEBI:17368"/>
        <dbReference type="ChEBI" id="CHEBI:17596"/>
        <dbReference type="ChEBI" id="CHEBI:43474"/>
        <dbReference type="ChEBI" id="CHEBI:57720"/>
        <dbReference type="EC" id="2.4.2.1"/>
    </reaction>
</comment>
<dbReference type="OrthoDB" id="9793848at2"/>
<dbReference type="Proteomes" id="UP000031672">
    <property type="component" value="Unassembled WGS sequence"/>
</dbReference>
<organism evidence="4 5">
    <name type="scientific">Vibrio renipiscarius</name>
    <dbReference type="NCBI Taxonomy" id="1461322"/>
    <lineage>
        <taxon>Bacteria</taxon>
        <taxon>Pseudomonadati</taxon>
        <taxon>Pseudomonadota</taxon>
        <taxon>Gammaproteobacteria</taxon>
        <taxon>Vibrionales</taxon>
        <taxon>Vibrionaceae</taxon>
        <taxon>Vibrio</taxon>
    </lineage>
</organism>
<comment type="catalytic activity">
    <reaction evidence="3">
        <text>thymidine + phosphate = 2-deoxy-alpha-D-ribose 1-phosphate + thymine</text>
        <dbReference type="Rhea" id="RHEA:16037"/>
        <dbReference type="ChEBI" id="CHEBI:17748"/>
        <dbReference type="ChEBI" id="CHEBI:17821"/>
        <dbReference type="ChEBI" id="CHEBI:43474"/>
        <dbReference type="ChEBI" id="CHEBI:57259"/>
        <dbReference type="EC" id="2.4.2.2"/>
    </reaction>
</comment>
<comment type="catalytic activity">
    <reaction evidence="3">
        <text>guanosine + phosphate = alpha-D-ribose 1-phosphate + guanine</text>
        <dbReference type="Rhea" id="RHEA:13233"/>
        <dbReference type="ChEBI" id="CHEBI:16235"/>
        <dbReference type="ChEBI" id="CHEBI:16750"/>
        <dbReference type="ChEBI" id="CHEBI:43474"/>
        <dbReference type="ChEBI" id="CHEBI:57720"/>
        <dbReference type="EC" id="2.4.2.1"/>
    </reaction>
</comment>
<dbReference type="PANTHER" id="PTHR36540:SF1">
    <property type="entry name" value="PYRIMIDINE_PURINE NUCLEOSIDE PHOSPHORYLASE"/>
    <property type="match status" value="1"/>
</dbReference>
<gene>
    <name evidence="3" type="primary">ppnP</name>
    <name evidence="4" type="ORF">OJ16_17455</name>
</gene>
<dbReference type="GO" id="GO:0004731">
    <property type="term" value="F:purine-nucleoside phosphorylase activity"/>
    <property type="evidence" value="ECO:0007669"/>
    <property type="project" value="UniProtKB-UniRule"/>
</dbReference>
<comment type="catalytic activity">
    <reaction evidence="3">
        <text>cytidine + phosphate = cytosine + alpha-D-ribose 1-phosphate</text>
        <dbReference type="Rhea" id="RHEA:52540"/>
        <dbReference type="ChEBI" id="CHEBI:16040"/>
        <dbReference type="ChEBI" id="CHEBI:17562"/>
        <dbReference type="ChEBI" id="CHEBI:43474"/>
        <dbReference type="ChEBI" id="CHEBI:57720"/>
        <dbReference type="EC" id="2.4.2.2"/>
    </reaction>
</comment>